<feature type="chain" id="PRO_5045287600" evidence="1">
    <location>
        <begin position="19"/>
        <end position="183"/>
    </location>
</feature>
<evidence type="ECO:0000256" key="1">
    <source>
        <dbReference type="SAM" id="SignalP"/>
    </source>
</evidence>
<dbReference type="RefSeq" id="WP_256538566.1">
    <property type="nucleotide sequence ID" value="NZ_JANHOH010000001.1"/>
</dbReference>
<name>A0ABT1T1F8_9SPHI</name>
<evidence type="ECO:0000313" key="2">
    <source>
        <dbReference type="EMBL" id="MCQ6958392.1"/>
    </source>
</evidence>
<dbReference type="Proteomes" id="UP001204376">
    <property type="component" value="Unassembled WGS sequence"/>
</dbReference>
<comment type="caution">
    <text evidence="2">The sequence shown here is derived from an EMBL/GenBank/DDBJ whole genome shotgun (WGS) entry which is preliminary data.</text>
</comment>
<organism evidence="2 3">
    <name type="scientific">Mucilaginibacter aquariorum</name>
    <dbReference type="NCBI Taxonomy" id="2967225"/>
    <lineage>
        <taxon>Bacteria</taxon>
        <taxon>Pseudomonadati</taxon>
        <taxon>Bacteroidota</taxon>
        <taxon>Sphingobacteriia</taxon>
        <taxon>Sphingobacteriales</taxon>
        <taxon>Sphingobacteriaceae</taxon>
        <taxon>Mucilaginibacter</taxon>
    </lineage>
</organism>
<evidence type="ECO:0000313" key="3">
    <source>
        <dbReference type="Proteomes" id="UP001204376"/>
    </source>
</evidence>
<sequence>MKKYLILLAVMLPLGAFAQLEVYDRYTPGGKHEPNINYFGSKKLSDRFALTYFGLLEHQWGEALVGASYAPMPSLILGLSAGIEHGTSSPRYSASIWTGNKTTTFAALWELGEGKSNYLYKANLFYNYTNTVTIGLTAWRKHGVGPNFRYTVPHIKSTLWIMPAYDLDADKTRIMAGIQIPVQ</sequence>
<feature type="signal peptide" evidence="1">
    <location>
        <begin position="1"/>
        <end position="18"/>
    </location>
</feature>
<dbReference type="EMBL" id="JANHOH010000001">
    <property type="protein sequence ID" value="MCQ6958392.1"/>
    <property type="molecule type" value="Genomic_DNA"/>
</dbReference>
<accession>A0ABT1T1F8</accession>
<proteinExistence type="predicted"/>
<gene>
    <name evidence="2" type="ORF">NPE20_10500</name>
</gene>
<reference evidence="2 3" key="1">
    <citation type="submission" date="2022-07" db="EMBL/GenBank/DDBJ databases">
        <title>Mucilaginibacter sp. JC4.</title>
        <authorList>
            <person name="Le V."/>
            <person name="Ko S.-R."/>
            <person name="Ahn C.-Y."/>
            <person name="Oh H.-M."/>
        </authorList>
    </citation>
    <scope>NUCLEOTIDE SEQUENCE [LARGE SCALE GENOMIC DNA]</scope>
    <source>
        <strain evidence="2 3">JC4</strain>
    </source>
</reference>
<keyword evidence="3" id="KW-1185">Reference proteome</keyword>
<keyword evidence="1" id="KW-0732">Signal</keyword>
<protein>
    <submittedName>
        <fullName evidence="2">Uncharacterized protein</fullName>
    </submittedName>
</protein>